<dbReference type="Proteomes" id="UP000252519">
    <property type="component" value="Unassembled WGS sequence"/>
</dbReference>
<feature type="region of interest" description="Disordered" evidence="1">
    <location>
        <begin position="1"/>
        <end position="34"/>
    </location>
</feature>
<comment type="caution">
    <text evidence="2">The sequence shown here is derived from an EMBL/GenBank/DDBJ whole genome shotgun (WGS) entry which is preliminary data.</text>
</comment>
<dbReference type="EMBL" id="JOJR01000068">
    <property type="protein sequence ID" value="RCN47089.1"/>
    <property type="molecule type" value="Genomic_DNA"/>
</dbReference>
<evidence type="ECO:0000313" key="3">
    <source>
        <dbReference type="Proteomes" id="UP000252519"/>
    </source>
</evidence>
<reference evidence="2 3" key="1">
    <citation type="submission" date="2014-10" db="EMBL/GenBank/DDBJ databases">
        <title>Draft genome of the hookworm Ancylostoma caninum.</title>
        <authorList>
            <person name="Mitreva M."/>
        </authorList>
    </citation>
    <scope>NUCLEOTIDE SEQUENCE [LARGE SCALE GENOMIC DNA]</scope>
    <source>
        <strain evidence="2 3">Baltimore</strain>
    </source>
</reference>
<evidence type="ECO:0000256" key="1">
    <source>
        <dbReference type="SAM" id="MobiDB-lite"/>
    </source>
</evidence>
<evidence type="ECO:0000313" key="2">
    <source>
        <dbReference type="EMBL" id="RCN47089.1"/>
    </source>
</evidence>
<proteinExistence type="predicted"/>
<dbReference type="AlphaFoldDB" id="A0A368GUU7"/>
<organism evidence="2 3">
    <name type="scientific">Ancylostoma caninum</name>
    <name type="common">Dog hookworm</name>
    <dbReference type="NCBI Taxonomy" id="29170"/>
    <lineage>
        <taxon>Eukaryota</taxon>
        <taxon>Metazoa</taxon>
        <taxon>Ecdysozoa</taxon>
        <taxon>Nematoda</taxon>
        <taxon>Chromadorea</taxon>
        <taxon>Rhabditida</taxon>
        <taxon>Rhabditina</taxon>
        <taxon>Rhabditomorpha</taxon>
        <taxon>Strongyloidea</taxon>
        <taxon>Ancylostomatidae</taxon>
        <taxon>Ancylostomatinae</taxon>
        <taxon>Ancylostoma</taxon>
    </lineage>
</organism>
<feature type="compositionally biased region" description="Basic and acidic residues" evidence="1">
    <location>
        <begin position="1"/>
        <end position="14"/>
    </location>
</feature>
<keyword evidence="3" id="KW-1185">Reference proteome</keyword>
<accession>A0A368GUU7</accession>
<name>A0A368GUU7_ANCCA</name>
<sequence>MLFSDFVHRPDLHSSDSCFAHSRDEQGSGHPETDDSVFVEFSSKRSGVTAVTTTTDKLACPIRTVMENFAYLVGLFLQIDMVSQWMFI</sequence>
<protein>
    <submittedName>
        <fullName evidence="2">Uncharacterized protein</fullName>
    </submittedName>
</protein>
<gene>
    <name evidence="2" type="ORF">ANCCAN_06920</name>
</gene>
<feature type="compositionally biased region" description="Basic and acidic residues" evidence="1">
    <location>
        <begin position="21"/>
        <end position="33"/>
    </location>
</feature>